<dbReference type="SMART" id="SM00822">
    <property type="entry name" value="PKS_KR"/>
    <property type="match status" value="1"/>
</dbReference>
<dbReference type="CDD" id="cd05360">
    <property type="entry name" value="SDR_c3"/>
    <property type="match status" value="1"/>
</dbReference>
<dbReference type="GO" id="GO:0016491">
    <property type="term" value="F:oxidoreductase activity"/>
    <property type="evidence" value="ECO:0007669"/>
    <property type="project" value="UniProtKB-KW"/>
</dbReference>
<dbReference type="GO" id="GO:0016020">
    <property type="term" value="C:membrane"/>
    <property type="evidence" value="ECO:0007669"/>
    <property type="project" value="TreeGrafter"/>
</dbReference>
<dbReference type="EMBL" id="CADCTU010000682">
    <property type="protein sequence ID" value="CAA9344416.1"/>
    <property type="molecule type" value="Genomic_DNA"/>
</dbReference>
<feature type="compositionally biased region" description="Basic and acidic residues" evidence="4">
    <location>
        <begin position="270"/>
        <end position="295"/>
    </location>
</feature>
<feature type="domain" description="Ketoreductase" evidence="5">
    <location>
        <begin position="11"/>
        <end position="196"/>
    </location>
</feature>
<dbReference type="InterPro" id="IPR020904">
    <property type="entry name" value="Sc_DH/Rdtase_CS"/>
</dbReference>
<dbReference type="PROSITE" id="PS00061">
    <property type="entry name" value="ADH_SHORT"/>
    <property type="match status" value="1"/>
</dbReference>
<evidence type="ECO:0000256" key="4">
    <source>
        <dbReference type="SAM" id="MobiDB-lite"/>
    </source>
</evidence>
<reference evidence="6" key="1">
    <citation type="submission" date="2020-02" db="EMBL/GenBank/DDBJ databases">
        <authorList>
            <person name="Meier V. D."/>
        </authorList>
    </citation>
    <scope>NUCLEOTIDE SEQUENCE</scope>
    <source>
        <strain evidence="6">AVDCRST_MAG11</strain>
    </source>
</reference>
<accession>A0A6J4LXY6</accession>
<comment type="similarity">
    <text evidence="1 3">Belongs to the short-chain dehydrogenases/reductases (SDR) family.</text>
</comment>
<dbReference type="Gene3D" id="3.40.50.720">
    <property type="entry name" value="NAD(P)-binding Rossmann-like Domain"/>
    <property type="match status" value="1"/>
</dbReference>
<evidence type="ECO:0000256" key="2">
    <source>
        <dbReference type="ARBA" id="ARBA00023002"/>
    </source>
</evidence>
<protein>
    <recommendedName>
        <fullName evidence="5">Ketoreductase domain-containing protein</fullName>
    </recommendedName>
</protein>
<proteinExistence type="inferred from homology"/>
<evidence type="ECO:0000256" key="3">
    <source>
        <dbReference type="RuleBase" id="RU000363"/>
    </source>
</evidence>
<feature type="non-terminal residue" evidence="6">
    <location>
        <position position="323"/>
    </location>
</feature>
<dbReference type="SUPFAM" id="SSF51735">
    <property type="entry name" value="NAD(P)-binding Rossmann-fold domains"/>
    <property type="match status" value="1"/>
</dbReference>
<feature type="region of interest" description="Disordered" evidence="4">
    <location>
        <begin position="267"/>
        <end position="297"/>
    </location>
</feature>
<sequence length="323" mass="34365">MTVKLKKIAEQVVVITGASSGIGLVTAKRMAAAGARVVLAARNERDLQQIVEEIAAQGGQAAYVVADVSVRADVEEIAAAAVRRFGRIDTWVNNASTSIYGRLDEVDIEDQRRLFDVNYWGAVHGSLTAVPFLRERGGALVNVGSVLSERAIPLQGTYCATKHALKGFTDALRMELEADGAPVSVSLVKPATIDTPFYEHARNYMDADPKPVPPVYAPEVVAQAIVHCAEHPTRDLYAGAAGVGIAAGGAHAKRLTDRVMERTMFAGQQDRARGRTRDEDNLYAPLDHDGGERGRYAGPVLERSAAPGLTARRGAGAATALGL</sequence>
<dbReference type="InterPro" id="IPR002347">
    <property type="entry name" value="SDR_fam"/>
</dbReference>
<name>A0A6J4LXY6_9BACT</name>
<dbReference type="InterPro" id="IPR036291">
    <property type="entry name" value="NAD(P)-bd_dom_sf"/>
</dbReference>
<dbReference type="Pfam" id="PF00106">
    <property type="entry name" value="adh_short"/>
    <property type="match status" value="1"/>
</dbReference>
<keyword evidence="2" id="KW-0560">Oxidoreductase</keyword>
<dbReference type="PRINTS" id="PR00081">
    <property type="entry name" value="GDHRDH"/>
</dbReference>
<dbReference type="AlphaFoldDB" id="A0A6J4LXY6"/>
<organism evidence="6">
    <name type="scientific">uncultured Gemmatimonadaceae bacterium</name>
    <dbReference type="NCBI Taxonomy" id="246130"/>
    <lineage>
        <taxon>Bacteria</taxon>
        <taxon>Pseudomonadati</taxon>
        <taxon>Gemmatimonadota</taxon>
        <taxon>Gemmatimonadia</taxon>
        <taxon>Gemmatimonadales</taxon>
        <taxon>Gemmatimonadaceae</taxon>
        <taxon>environmental samples</taxon>
    </lineage>
</organism>
<evidence type="ECO:0000259" key="5">
    <source>
        <dbReference type="SMART" id="SM00822"/>
    </source>
</evidence>
<evidence type="ECO:0000313" key="6">
    <source>
        <dbReference type="EMBL" id="CAA9344416.1"/>
    </source>
</evidence>
<evidence type="ECO:0000256" key="1">
    <source>
        <dbReference type="ARBA" id="ARBA00006484"/>
    </source>
</evidence>
<dbReference type="PANTHER" id="PTHR44196">
    <property type="entry name" value="DEHYDROGENASE/REDUCTASE SDR FAMILY MEMBER 7B"/>
    <property type="match status" value="1"/>
</dbReference>
<dbReference type="PANTHER" id="PTHR44196:SF1">
    <property type="entry name" value="DEHYDROGENASE_REDUCTASE SDR FAMILY MEMBER 7B"/>
    <property type="match status" value="1"/>
</dbReference>
<dbReference type="PRINTS" id="PR00080">
    <property type="entry name" value="SDRFAMILY"/>
</dbReference>
<dbReference type="InterPro" id="IPR057326">
    <property type="entry name" value="KR_dom"/>
</dbReference>
<dbReference type="NCBIfam" id="NF005495">
    <property type="entry name" value="PRK07109.1"/>
    <property type="match status" value="1"/>
</dbReference>
<gene>
    <name evidence="6" type="ORF">AVDCRST_MAG11-3130</name>
</gene>